<organism evidence="1 2">
    <name type="scientific">Portunus trituberculatus</name>
    <name type="common">Swimming crab</name>
    <name type="synonym">Neptunus trituberculatus</name>
    <dbReference type="NCBI Taxonomy" id="210409"/>
    <lineage>
        <taxon>Eukaryota</taxon>
        <taxon>Metazoa</taxon>
        <taxon>Ecdysozoa</taxon>
        <taxon>Arthropoda</taxon>
        <taxon>Crustacea</taxon>
        <taxon>Multicrustacea</taxon>
        <taxon>Malacostraca</taxon>
        <taxon>Eumalacostraca</taxon>
        <taxon>Eucarida</taxon>
        <taxon>Decapoda</taxon>
        <taxon>Pleocyemata</taxon>
        <taxon>Brachyura</taxon>
        <taxon>Eubrachyura</taxon>
        <taxon>Portunoidea</taxon>
        <taxon>Portunidae</taxon>
        <taxon>Portuninae</taxon>
        <taxon>Portunus</taxon>
    </lineage>
</organism>
<evidence type="ECO:0000313" key="1">
    <source>
        <dbReference type="EMBL" id="MPC84014.1"/>
    </source>
</evidence>
<protein>
    <submittedName>
        <fullName evidence="1">Uncharacterized protein</fullName>
    </submittedName>
</protein>
<evidence type="ECO:0000313" key="2">
    <source>
        <dbReference type="Proteomes" id="UP000324222"/>
    </source>
</evidence>
<dbReference type="Proteomes" id="UP000324222">
    <property type="component" value="Unassembled WGS sequence"/>
</dbReference>
<dbReference type="EMBL" id="VSRR010064194">
    <property type="protein sequence ID" value="MPC84014.1"/>
    <property type="molecule type" value="Genomic_DNA"/>
</dbReference>
<comment type="caution">
    <text evidence="1">The sequence shown here is derived from an EMBL/GenBank/DDBJ whole genome shotgun (WGS) entry which is preliminary data.</text>
</comment>
<reference evidence="1 2" key="1">
    <citation type="submission" date="2019-05" db="EMBL/GenBank/DDBJ databases">
        <title>Another draft genome of Portunus trituberculatus and its Hox gene families provides insights of decapod evolution.</title>
        <authorList>
            <person name="Jeong J.-H."/>
            <person name="Song I."/>
            <person name="Kim S."/>
            <person name="Choi T."/>
            <person name="Kim D."/>
            <person name="Ryu S."/>
            <person name="Kim W."/>
        </authorList>
    </citation>
    <scope>NUCLEOTIDE SEQUENCE [LARGE SCALE GENOMIC DNA]</scope>
    <source>
        <tissue evidence="1">Muscle</tissue>
    </source>
</reference>
<accession>A0A5B7IUX2</accession>
<sequence length="117" mass="12474">MRGVSYETCRDDGAVECHSEEGGTGQNRTWLAGAVVQWCSGAAVRRCVRAAGAETFGLILCFRGAKRAGKHRPRGAALGGARWGCIGKNTCKVKQGQPALHLTRVATRWPSGRPTAH</sequence>
<gene>
    <name evidence="1" type="ORF">E2C01_078738</name>
</gene>
<name>A0A5B7IUX2_PORTR</name>
<proteinExistence type="predicted"/>
<dbReference type="AlphaFoldDB" id="A0A5B7IUX2"/>
<keyword evidence="2" id="KW-1185">Reference proteome</keyword>